<keyword evidence="3" id="KW-1185">Reference proteome</keyword>
<dbReference type="InterPro" id="IPR036388">
    <property type="entry name" value="WH-like_DNA-bd_sf"/>
</dbReference>
<dbReference type="PANTHER" id="PTHR37318">
    <property type="entry name" value="BSL7504 PROTEIN"/>
    <property type="match status" value="1"/>
</dbReference>
<comment type="caution">
    <text evidence="2">The sequence shown here is derived from an EMBL/GenBank/DDBJ whole genome shotgun (WGS) entry which is preliminary data.</text>
</comment>
<dbReference type="InterPro" id="IPR027395">
    <property type="entry name" value="WH_DNA-bd_dom"/>
</dbReference>
<organism evidence="2 3">
    <name type="scientific">Amycolatopsis acidiphila</name>
    <dbReference type="NCBI Taxonomy" id="715473"/>
    <lineage>
        <taxon>Bacteria</taxon>
        <taxon>Bacillati</taxon>
        <taxon>Actinomycetota</taxon>
        <taxon>Actinomycetes</taxon>
        <taxon>Pseudonocardiales</taxon>
        <taxon>Pseudonocardiaceae</taxon>
        <taxon>Amycolatopsis</taxon>
    </lineage>
</organism>
<dbReference type="InterPro" id="IPR036390">
    <property type="entry name" value="WH_DNA-bd_sf"/>
</dbReference>
<dbReference type="Pfam" id="PF13601">
    <property type="entry name" value="HTH_34"/>
    <property type="match status" value="1"/>
</dbReference>
<dbReference type="RefSeq" id="WP_144646331.1">
    <property type="nucleotide sequence ID" value="NZ_BNAX01000050.1"/>
</dbReference>
<dbReference type="EMBL" id="VJZA01000184">
    <property type="protein sequence ID" value="TVT13160.1"/>
    <property type="molecule type" value="Genomic_DNA"/>
</dbReference>
<dbReference type="Proteomes" id="UP000318578">
    <property type="component" value="Unassembled WGS sequence"/>
</dbReference>
<evidence type="ECO:0000259" key="1">
    <source>
        <dbReference type="Pfam" id="PF13601"/>
    </source>
</evidence>
<evidence type="ECO:0000313" key="2">
    <source>
        <dbReference type="EMBL" id="TVT13160.1"/>
    </source>
</evidence>
<dbReference type="InterPro" id="IPR011991">
    <property type="entry name" value="ArsR-like_HTH"/>
</dbReference>
<gene>
    <name evidence="2" type="ORF">FNH06_39455</name>
</gene>
<dbReference type="Gene3D" id="1.10.10.10">
    <property type="entry name" value="Winged helix-like DNA-binding domain superfamily/Winged helix DNA-binding domain"/>
    <property type="match status" value="1"/>
</dbReference>
<dbReference type="SUPFAM" id="SSF46785">
    <property type="entry name" value="Winged helix' DNA-binding domain"/>
    <property type="match status" value="1"/>
</dbReference>
<dbReference type="CDD" id="cd00090">
    <property type="entry name" value="HTH_ARSR"/>
    <property type="match status" value="1"/>
</dbReference>
<evidence type="ECO:0000313" key="3">
    <source>
        <dbReference type="Proteomes" id="UP000318578"/>
    </source>
</evidence>
<proteinExistence type="predicted"/>
<sequence length="312" mass="33266">MAEQEPESGLREVVHQRVRLGVLAVLDRRGPCTFSQLRDALGQSDGGLSRHLGVLEQHGYITQEKVFENRRPRTWIQLSAAGAEAFREEQELLTKLLATASSEAGTDRAEDSTAAMTIVFAALLAETDAGTGQDTKGDEGGDDTIDRSTLVPDVPVLTGWRAEPIASGPVSARYDFPDAYTGFAEQREQRLMFMSHGLRGGWTATWHIVSPGQDDLRQDMAHAIVLELAGAADCASILAVMGPSTLDLPGVPGARGYLLPANGDGAPATAVAWFSVEHYLVSIVVTAAADVAVPVLEGLVSEVHVPLSTRQS</sequence>
<dbReference type="PANTHER" id="PTHR37318:SF1">
    <property type="entry name" value="BSL7504 PROTEIN"/>
    <property type="match status" value="1"/>
</dbReference>
<protein>
    <submittedName>
        <fullName evidence="2">Helix-turn-helix domain-containing protein</fullName>
    </submittedName>
</protein>
<reference evidence="2 3" key="1">
    <citation type="submission" date="2019-07" db="EMBL/GenBank/DDBJ databases">
        <title>New species of Amycolatopsis and Streptomyces.</title>
        <authorList>
            <person name="Duangmal K."/>
            <person name="Teo W.F.A."/>
            <person name="Lipun K."/>
        </authorList>
    </citation>
    <scope>NUCLEOTIDE SEQUENCE [LARGE SCALE GENOMIC DNA]</scope>
    <source>
        <strain evidence="2 3">JCM 30562</strain>
    </source>
</reference>
<feature type="domain" description="Winged helix DNA-binding" evidence="1">
    <location>
        <begin position="18"/>
        <end position="96"/>
    </location>
</feature>
<dbReference type="AlphaFoldDB" id="A0A557ZMD0"/>
<accession>A0A557ZMD0</accession>
<dbReference type="OrthoDB" id="4952043at2"/>
<name>A0A557ZMD0_9PSEU</name>